<feature type="transmembrane region" description="Helical" evidence="3">
    <location>
        <begin position="37"/>
        <end position="55"/>
    </location>
</feature>
<keyword evidence="3" id="KW-0472">Membrane</keyword>
<feature type="compositionally biased region" description="Low complexity" evidence="2">
    <location>
        <begin position="153"/>
        <end position="171"/>
    </location>
</feature>
<evidence type="ECO:0000256" key="2">
    <source>
        <dbReference type="SAM" id="MobiDB-lite"/>
    </source>
</evidence>
<keyword evidence="5" id="KW-0378">Hydrolase</keyword>
<dbReference type="RefSeq" id="WP_153464618.1">
    <property type="nucleotide sequence ID" value="NZ_WBOF01000001.1"/>
</dbReference>
<dbReference type="EMBL" id="WBOF01000001">
    <property type="protein sequence ID" value="MQS15210.1"/>
    <property type="molecule type" value="Genomic_DNA"/>
</dbReference>
<proteinExistence type="inferred from homology"/>
<evidence type="ECO:0000256" key="3">
    <source>
        <dbReference type="SAM" id="Phobius"/>
    </source>
</evidence>
<dbReference type="InterPro" id="IPR050546">
    <property type="entry name" value="Glycosyl_Hydrlase_16"/>
</dbReference>
<evidence type="ECO:0000313" key="5">
    <source>
        <dbReference type="EMBL" id="MQS15210.1"/>
    </source>
</evidence>
<evidence type="ECO:0000313" key="6">
    <source>
        <dbReference type="Proteomes" id="UP000450000"/>
    </source>
</evidence>
<dbReference type="SUPFAM" id="SSF49899">
    <property type="entry name" value="Concanavalin A-like lectins/glucanases"/>
    <property type="match status" value="1"/>
</dbReference>
<dbReference type="GO" id="GO:0005975">
    <property type="term" value="P:carbohydrate metabolic process"/>
    <property type="evidence" value="ECO:0007669"/>
    <property type="project" value="InterPro"/>
</dbReference>
<protein>
    <submittedName>
        <fullName evidence="5">Glycoside hydrolase family 16 protein</fullName>
    </submittedName>
</protein>
<feature type="domain" description="GH16" evidence="4">
    <location>
        <begin position="172"/>
        <end position="419"/>
    </location>
</feature>
<dbReference type="PANTHER" id="PTHR10963:SF55">
    <property type="entry name" value="GLYCOSIDE HYDROLASE FAMILY 16 PROTEIN"/>
    <property type="match status" value="1"/>
</dbReference>
<keyword evidence="3" id="KW-1133">Transmembrane helix</keyword>
<dbReference type="GO" id="GO:0004553">
    <property type="term" value="F:hydrolase activity, hydrolyzing O-glycosyl compounds"/>
    <property type="evidence" value="ECO:0007669"/>
    <property type="project" value="InterPro"/>
</dbReference>
<dbReference type="InterPro" id="IPR013320">
    <property type="entry name" value="ConA-like_dom_sf"/>
</dbReference>
<comment type="caution">
    <text evidence="5">The sequence shown here is derived from an EMBL/GenBank/DDBJ whole genome shotgun (WGS) entry which is preliminary data.</text>
</comment>
<evidence type="ECO:0000256" key="1">
    <source>
        <dbReference type="ARBA" id="ARBA00006865"/>
    </source>
</evidence>
<dbReference type="Pfam" id="PF00722">
    <property type="entry name" value="Glyco_hydro_16"/>
    <property type="match status" value="1"/>
</dbReference>
<keyword evidence="6" id="KW-1185">Reference proteome</keyword>
<name>A0A6N7KUL1_9ACTN</name>
<feature type="transmembrane region" description="Helical" evidence="3">
    <location>
        <begin position="96"/>
        <end position="113"/>
    </location>
</feature>
<sequence length="419" mass="45269">MSTRSWTVPRALPALWAWIALLATLLPAGNPLRVAVAGTFLLTCPGAAAVGWGRTVPSWFARRPDRLVTAVLAVTLSAAMTALTAEALFFAHAFSTTRAVLVLAVVTTVLVLLPRPSGPAREPGAPRRRRNWRTWLGSGLLLAAAACGTTAGHTASAPSGSGAAATISPGSESLEKPPGPGPWHLVFKDDFNGSSLDRSKWATCYDWNDGGCTNAGNNELEWYQPGQIQVANGVLTLTAERRPTPGADGKTYPWRSGMISTGRDHWDDPPRHTFTYGYFVAALKAPMDPVGMFPAFWLLPADTRGGLPELDVAEFINTRQYADLNLHNRTPDGKPVDVHGWGGPTDFAADYHVFAMDWQPQAVTWYVDGVPKLQVTDPAEIPHTAMELLLNLAVGYQQTPPPDVNSAQLRVDWVAVWQH</sequence>
<comment type="similarity">
    <text evidence="1">Belongs to the glycosyl hydrolase 16 family.</text>
</comment>
<feature type="region of interest" description="Disordered" evidence="2">
    <location>
        <begin position="153"/>
        <end position="182"/>
    </location>
</feature>
<organism evidence="5 6">
    <name type="scientific">Streptomyces kaniharaensis</name>
    <dbReference type="NCBI Taxonomy" id="212423"/>
    <lineage>
        <taxon>Bacteria</taxon>
        <taxon>Bacillati</taxon>
        <taxon>Actinomycetota</taxon>
        <taxon>Actinomycetes</taxon>
        <taxon>Kitasatosporales</taxon>
        <taxon>Streptomycetaceae</taxon>
        <taxon>Streptomyces</taxon>
    </lineage>
</organism>
<feature type="transmembrane region" description="Helical" evidence="3">
    <location>
        <begin position="134"/>
        <end position="152"/>
    </location>
</feature>
<keyword evidence="3" id="KW-0812">Transmembrane</keyword>
<dbReference type="Gene3D" id="2.60.120.200">
    <property type="match status" value="1"/>
</dbReference>
<dbReference type="CDD" id="cd08023">
    <property type="entry name" value="GH16_laminarinase_like"/>
    <property type="match status" value="1"/>
</dbReference>
<dbReference type="PANTHER" id="PTHR10963">
    <property type="entry name" value="GLYCOSYL HYDROLASE-RELATED"/>
    <property type="match status" value="1"/>
</dbReference>
<dbReference type="PROSITE" id="PS51762">
    <property type="entry name" value="GH16_2"/>
    <property type="match status" value="1"/>
</dbReference>
<dbReference type="OrthoDB" id="4455781at2"/>
<evidence type="ECO:0000259" key="4">
    <source>
        <dbReference type="PROSITE" id="PS51762"/>
    </source>
</evidence>
<dbReference type="InterPro" id="IPR000757">
    <property type="entry name" value="Beta-glucanase-like"/>
</dbReference>
<gene>
    <name evidence="5" type="ORF">F7Q99_23815</name>
</gene>
<dbReference type="AlphaFoldDB" id="A0A6N7KUL1"/>
<feature type="transmembrane region" description="Helical" evidence="3">
    <location>
        <begin position="67"/>
        <end position="90"/>
    </location>
</feature>
<reference evidence="5 6" key="1">
    <citation type="submission" date="2019-09" db="EMBL/GenBank/DDBJ databases">
        <title>Genome Sequences of Streptomyces kaniharaensis ATCC 21070.</title>
        <authorList>
            <person name="Zhu W."/>
            <person name="De Crecy-Lagard V."/>
            <person name="Richards N.G."/>
        </authorList>
    </citation>
    <scope>NUCLEOTIDE SEQUENCE [LARGE SCALE GENOMIC DNA]</scope>
    <source>
        <strain evidence="5 6">SF-557</strain>
    </source>
</reference>
<dbReference type="Proteomes" id="UP000450000">
    <property type="component" value="Unassembled WGS sequence"/>
</dbReference>
<accession>A0A6N7KUL1</accession>